<feature type="compositionally biased region" description="Basic and acidic residues" evidence="1">
    <location>
        <begin position="3688"/>
        <end position="3704"/>
    </location>
</feature>
<feature type="region of interest" description="Disordered" evidence="1">
    <location>
        <begin position="3283"/>
        <end position="3304"/>
    </location>
</feature>
<evidence type="ECO:0000313" key="3">
    <source>
        <dbReference type="Proteomes" id="UP001163046"/>
    </source>
</evidence>
<feature type="compositionally biased region" description="Basic and acidic residues" evidence="1">
    <location>
        <begin position="2321"/>
        <end position="2333"/>
    </location>
</feature>
<dbReference type="Proteomes" id="UP001163046">
    <property type="component" value="Unassembled WGS sequence"/>
</dbReference>
<organism evidence="2 3">
    <name type="scientific">Desmophyllum pertusum</name>
    <dbReference type="NCBI Taxonomy" id="174260"/>
    <lineage>
        <taxon>Eukaryota</taxon>
        <taxon>Metazoa</taxon>
        <taxon>Cnidaria</taxon>
        <taxon>Anthozoa</taxon>
        <taxon>Hexacorallia</taxon>
        <taxon>Scleractinia</taxon>
        <taxon>Caryophylliina</taxon>
        <taxon>Caryophylliidae</taxon>
        <taxon>Desmophyllum</taxon>
    </lineage>
</organism>
<feature type="region of interest" description="Disordered" evidence="1">
    <location>
        <begin position="2640"/>
        <end position="2684"/>
    </location>
</feature>
<feature type="region of interest" description="Disordered" evidence="1">
    <location>
        <begin position="1921"/>
        <end position="1965"/>
    </location>
</feature>
<feature type="region of interest" description="Disordered" evidence="1">
    <location>
        <begin position="4005"/>
        <end position="4162"/>
    </location>
</feature>
<feature type="compositionally biased region" description="Basic and acidic residues" evidence="1">
    <location>
        <begin position="4266"/>
        <end position="4278"/>
    </location>
</feature>
<feature type="region of interest" description="Disordered" evidence="1">
    <location>
        <begin position="3660"/>
        <end position="3704"/>
    </location>
</feature>
<dbReference type="OrthoDB" id="6010517at2759"/>
<gene>
    <name evidence="2" type="ORF">OS493_008622</name>
</gene>
<feature type="region of interest" description="Disordered" evidence="1">
    <location>
        <begin position="501"/>
        <end position="525"/>
    </location>
</feature>
<feature type="compositionally biased region" description="Basic and acidic residues" evidence="1">
    <location>
        <begin position="597"/>
        <end position="614"/>
    </location>
</feature>
<feature type="region of interest" description="Disordered" evidence="1">
    <location>
        <begin position="806"/>
        <end position="853"/>
    </location>
</feature>
<feature type="compositionally biased region" description="Basic and acidic residues" evidence="1">
    <location>
        <begin position="2972"/>
        <end position="2986"/>
    </location>
</feature>
<feature type="compositionally biased region" description="Basic and acidic residues" evidence="1">
    <location>
        <begin position="2509"/>
        <end position="2526"/>
    </location>
</feature>
<feature type="compositionally biased region" description="Basic and acidic residues" evidence="1">
    <location>
        <begin position="994"/>
        <end position="1011"/>
    </location>
</feature>
<feature type="region of interest" description="Disordered" evidence="1">
    <location>
        <begin position="254"/>
        <end position="330"/>
    </location>
</feature>
<feature type="region of interest" description="Disordered" evidence="1">
    <location>
        <begin position="2965"/>
        <end position="2986"/>
    </location>
</feature>
<feature type="compositionally biased region" description="Basic and acidic residues" evidence="1">
    <location>
        <begin position="2190"/>
        <end position="2204"/>
    </location>
</feature>
<feature type="compositionally biased region" description="Basic and acidic residues" evidence="1">
    <location>
        <begin position="2668"/>
        <end position="2684"/>
    </location>
</feature>
<evidence type="ECO:0000256" key="1">
    <source>
        <dbReference type="SAM" id="MobiDB-lite"/>
    </source>
</evidence>
<feature type="region of interest" description="Disordered" evidence="1">
    <location>
        <begin position="3899"/>
        <end position="3991"/>
    </location>
</feature>
<feature type="compositionally biased region" description="Basic and acidic residues" evidence="1">
    <location>
        <begin position="3819"/>
        <end position="3831"/>
    </location>
</feature>
<feature type="region of interest" description="Disordered" evidence="1">
    <location>
        <begin position="3421"/>
        <end position="3466"/>
    </location>
</feature>
<feature type="compositionally biased region" description="Basic and acidic residues" evidence="1">
    <location>
        <begin position="3899"/>
        <end position="3911"/>
    </location>
</feature>
<feature type="compositionally biased region" description="Basic and acidic residues" evidence="1">
    <location>
        <begin position="2429"/>
        <end position="2446"/>
    </location>
</feature>
<feature type="compositionally biased region" description="Basic and acidic residues" evidence="1">
    <location>
        <begin position="3847"/>
        <end position="3863"/>
    </location>
</feature>
<feature type="compositionally biased region" description="Basic and acidic residues" evidence="1">
    <location>
        <begin position="1443"/>
        <end position="1455"/>
    </location>
</feature>
<dbReference type="EMBL" id="MU825876">
    <property type="protein sequence ID" value="KAJ7386488.1"/>
    <property type="molecule type" value="Genomic_DNA"/>
</dbReference>
<feature type="region of interest" description="Disordered" evidence="1">
    <location>
        <begin position="2321"/>
        <end position="2365"/>
    </location>
</feature>
<feature type="compositionally biased region" description="Polar residues" evidence="1">
    <location>
        <begin position="152"/>
        <end position="164"/>
    </location>
</feature>
<feature type="compositionally biased region" description="Basic and acidic residues" evidence="1">
    <location>
        <begin position="1682"/>
        <end position="1694"/>
    </location>
</feature>
<feature type="compositionally biased region" description="Basic and acidic residues" evidence="1">
    <location>
        <begin position="4045"/>
        <end position="4063"/>
    </location>
</feature>
<feature type="compositionally biased region" description="Basic and acidic residues" evidence="1">
    <location>
        <begin position="1153"/>
        <end position="1170"/>
    </location>
</feature>
<feature type="region of interest" description="Disordered" evidence="1">
    <location>
        <begin position="2027"/>
        <end position="2046"/>
    </location>
</feature>
<feature type="compositionally biased region" description="Basic and acidic residues" evidence="1">
    <location>
        <begin position="1125"/>
        <end position="1137"/>
    </location>
</feature>
<feature type="compositionally biased region" description="Polar residues" evidence="1">
    <location>
        <begin position="361"/>
        <end position="376"/>
    </location>
</feature>
<feature type="region of interest" description="Disordered" evidence="1">
    <location>
        <begin position="1305"/>
        <end position="1326"/>
    </location>
</feature>
<feature type="region of interest" description="Disordered" evidence="1">
    <location>
        <begin position="2080"/>
        <end position="2128"/>
    </location>
</feature>
<feature type="region of interest" description="Disordered" evidence="1">
    <location>
        <begin position="3103"/>
        <end position="3195"/>
    </location>
</feature>
<feature type="compositionally biased region" description="Basic and acidic residues" evidence="1">
    <location>
        <begin position="2640"/>
        <end position="2652"/>
    </location>
</feature>
<feature type="region of interest" description="Disordered" evidence="1">
    <location>
        <begin position="2480"/>
        <end position="2526"/>
    </location>
</feature>
<feature type="compositionally biased region" description="Basic and acidic residues" evidence="1">
    <location>
        <begin position="2813"/>
        <end position="2830"/>
    </location>
</feature>
<proteinExistence type="predicted"/>
<feature type="region of interest" description="Disordered" evidence="1">
    <location>
        <begin position="114"/>
        <end position="192"/>
    </location>
</feature>
<feature type="compositionally biased region" description="Basic and acidic residues" evidence="1">
    <location>
        <begin position="2108"/>
        <end position="2125"/>
    </location>
</feature>
<feature type="region of interest" description="Disordered" evidence="1">
    <location>
        <begin position="2785"/>
        <end position="2876"/>
    </location>
</feature>
<name>A0A9X0D5J1_9CNID</name>
<feature type="region of interest" description="Disordered" evidence="1">
    <location>
        <begin position="2401"/>
        <end position="2446"/>
    </location>
</feature>
<feature type="region of interest" description="Disordered" evidence="1">
    <location>
        <begin position="345"/>
        <end position="376"/>
    </location>
</feature>
<feature type="region of interest" description="Disordered" evidence="1">
    <location>
        <begin position="987"/>
        <end position="1036"/>
    </location>
</feature>
<feature type="region of interest" description="Disordered" evidence="1">
    <location>
        <begin position="1784"/>
        <end position="1807"/>
    </location>
</feature>
<feature type="compositionally biased region" description="Basic and acidic residues" evidence="1">
    <location>
        <begin position="3103"/>
        <end position="3115"/>
    </location>
</feature>
<feature type="compositionally biased region" description="Polar residues" evidence="1">
    <location>
        <begin position="409"/>
        <end position="431"/>
    </location>
</feature>
<feature type="compositionally biased region" description="Polar residues" evidence="1">
    <location>
        <begin position="318"/>
        <end position="330"/>
    </location>
</feature>
<feature type="compositionally biased region" description="Basic and acidic residues" evidence="1">
    <location>
        <begin position="4314"/>
        <end position="4323"/>
    </location>
</feature>
<feature type="compositionally biased region" description="Basic and acidic residues" evidence="1">
    <location>
        <begin position="1471"/>
        <end position="1485"/>
    </location>
</feature>
<feature type="compositionally biased region" description="Basic and acidic residues" evidence="1">
    <location>
        <begin position="3968"/>
        <end position="3987"/>
    </location>
</feature>
<feature type="region of interest" description="Disordered" evidence="1">
    <location>
        <begin position="2891"/>
        <end position="2910"/>
    </location>
</feature>
<feature type="compositionally biased region" description="Basic and acidic residues" evidence="1">
    <location>
        <begin position="3172"/>
        <end position="3191"/>
    </location>
</feature>
<reference evidence="2" key="1">
    <citation type="submission" date="2023-01" db="EMBL/GenBank/DDBJ databases">
        <title>Genome assembly of the deep-sea coral Lophelia pertusa.</title>
        <authorList>
            <person name="Herrera S."/>
            <person name="Cordes E."/>
        </authorList>
    </citation>
    <scope>NUCLEOTIDE SEQUENCE</scope>
    <source>
        <strain evidence="2">USNM1676648</strain>
        <tissue evidence="2">Polyp</tissue>
    </source>
</reference>
<feature type="compositionally biased region" description="Basic and acidic residues" evidence="1">
    <location>
        <begin position="2401"/>
        <end position="2413"/>
    </location>
</feature>
<feature type="compositionally biased region" description="Basic and acidic residues" evidence="1">
    <location>
        <begin position="835"/>
        <end position="853"/>
    </location>
</feature>
<feature type="compositionally biased region" description="Basic and acidic residues" evidence="1">
    <location>
        <begin position="4079"/>
        <end position="4096"/>
    </location>
</feature>
<feature type="compositionally biased region" description="Basic and acidic residues" evidence="1">
    <location>
        <begin position="1312"/>
        <end position="1326"/>
    </location>
</feature>
<feature type="region of interest" description="Disordered" evidence="1">
    <location>
        <begin position="4303"/>
        <end position="4323"/>
    </location>
</feature>
<feature type="compositionally biased region" description="Basic and acidic residues" evidence="1">
    <location>
        <begin position="2854"/>
        <end position="2873"/>
    </location>
</feature>
<feature type="region of interest" description="Disordered" evidence="1">
    <location>
        <begin position="1125"/>
        <end position="1170"/>
    </location>
</feature>
<feature type="region of interest" description="Disordered" evidence="1">
    <location>
        <begin position="1682"/>
        <end position="1727"/>
    </location>
</feature>
<feature type="region of interest" description="Disordered" evidence="1">
    <location>
        <begin position="594"/>
        <end position="614"/>
    </location>
</feature>
<feature type="region of interest" description="Disordered" evidence="1">
    <location>
        <begin position="4197"/>
        <end position="4278"/>
    </location>
</feature>
<feature type="compositionally biased region" description="Low complexity" evidence="1">
    <location>
        <begin position="138"/>
        <end position="150"/>
    </location>
</feature>
<feature type="compositionally biased region" description="Basic and acidic residues" evidence="1">
    <location>
        <begin position="3290"/>
        <end position="3304"/>
    </location>
</feature>
<feature type="compositionally biased region" description="Basic and acidic residues" evidence="1">
    <location>
        <begin position="1921"/>
        <end position="1933"/>
    </location>
</feature>
<feature type="compositionally biased region" description="Basic and acidic residues" evidence="1">
    <location>
        <begin position="1710"/>
        <end position="1727"/>
    </location>
</feature>
<feature type="compositionally biased region" description="Basic and acidic residues" evidence="1">
    <location>
        <begin position="3131"/>
        <end position="3148"/>
    </location>
</feature>
<feature type="compositionally biased region" description="Basic and acidic residues" evidence="1">
    <location>
        <begin position="271"/>
        <end position="280"/>
    </location>
</feature>
<feature type="compositionally biased region" description="Basic and acidic residues" evidence="1">
    <location>
        <begin position="1630"/>
        <end position="1646"/>
    </location>
</feature>
<feature type="region of interest" description="Disordered" evidence="1">
    <location>
        <begin position="3766"/>
        <end position="3785"/>
    </location>
</feature>
<accession>A0A9X0D5J1</accession>
<feature type="compositionally biased region" description="Basic and acidic residues" evidence="1">
    <location>
        <begin position="3501"/>
        <end position="3513"/>
    </location>
</feature>
<feature type="compositionally biased region" description="Basic and acidic residues" evidence="1">
    <location>
        <begin position="4225"/>
        <end position="4242"/>
    </location>
</feature>
<feature type="region of interest" description="Disordered" evidence="1">
    <location>
        <begin position="1072"/>
        <end position="1091"/>
    </location>
</feature>
<feature type="compositionally biased region" description="Polar residues" evidence="1">
    <location>
        <begin position="288"/>
        <end position="311"/>
    </location>
</feature>
<feature type="compositionally biased region" description="Basic and acidic residues" evidence="1">
    <location>
        <begin position="1790"/>
        <end position="1807"/>
    </location>
</feature>
<feature type="compositionally biased region" description="Polar residues" evidence="1">
    <location>
        <begin position="254"/>
        <end position="270"/>
    </location>
</feature>
<feature type="compositionally biased region" description="Basic and acidic residues" evidence="1">
    <location>
        <begin position="2080"/>
        <end position="2092"/>
    </location>
</feature>
<sequence length="4323" mass="498489">MSQLVTRRVLLYSSASPEHHIEIDNNKADTILKTETLSSSVDEVIDPDSDRNHRSQIVFNLHSDEDLDDSKANTTTTSTQVIRRYVTDVEEQKEFTIHTNPVITTAVNIENVSKQAQKSADMNPHFDTDDKDPHKDSTSQSDSSYSQMESFKSFQIENGRQDSTAAIGRAKEENSDSTQIFKTTTKRRSTKTSYTYRLQDGIAILENVTRHKTQGKSVSKHDETDATSQLQEPIPQQDYLQLNRQQTHTTKQFMISQTQESGKTSTSFQTKPDRKEDGQRHQKKERYSWSTKIEQTPSTQDTQKVAVQDASSPRRLGQLTSNNVAKHNSEQWITRTTTYQELKTEIPTQTQDLPGDKRQFHQSQDSQPSKSLVNSSTGRLVLPDFRHHTTSMQVTLASKIEKRNDEQRISQTNTREQRHFNGTQDTNPTETSRGKIVIPDFNQNITILEKERTPYAKLEKRISQEWVTQTTTEKEQRSELQSPTSKLSAERIIFLQNKDTTPAKTFDGHSPRKLIIPDLPQKSPNTQAREVIPYSQARTEHKTEEGMRQSDNREEFNMEFTRQANRLTADKMQFLHKEDTEPVKKLDEFNQYSSTIEVKDPSPPPKEEKRKTDEWVTQVVTQEEVRSEAPLQANRLSADKMQFIHTQDTEPSIQKLDGQSPGRLVIPQYNRQSWTIEDKEPSPPPKVEKRKPEEWVTQIVTQEEVRSEPPLQTSKLKEDKMQFLHKEDTEPVKKLLCYSPGKLVIPEFNQYSSTIEVKDPSSPPKVEKRKTDEWVTQVVTQEEVRSEPPLQANRLSADKMQFLHTQDTETSVQKLDGQSPGRLVIPQYNRQSWTIEDKEPSSPPKAEKRKPEEWVTQIVTQEEVRSEPPLQTSKLSADKMHFLNKEDTEPVKKLDGYSPGKLVIPEFNQYSSTVEVKDPSPPPKVEKRKTEEWVTQVVTQEEVRSEPPLQANRLSADKMQFLHKEDTEPTVKKLDGHSPGRLVIHQYNRQSWTIEDKEPSPPPKVEKRQPEEWVTQKVTQEEVKSEPPLQTSKLSADKMHFLNKEDTEPVKKLDGYSPGKLVIPEFNQYSSTVEVKDPSPPPKVEKRKTEEWVTQVVTQGEVRSEPPLQANRLSADKMQFLHKEDTEPTVKKLDGHSPGRLVIPQYNRQSWTIEDKEPSPPPKVEKRQPEEWVTQIVTQEEVRSEPPLQTSKLSADKMHFLNKEDTEPVKKLDGYSPGKLVIPEFNQYSSTVEVKDPSPPPKVEKRKTEEWVTQVVTQEEVRSEPPLQANRLSADKMQFLHKEDTEPTVKKLDGHSPGRLVIPQYNRQSWTIEDKEPSPPPKVEKCQPEEWVTQIVTQEEVRSEPPLQTSKLSADKMHFLNKEDTEPVKKLDGYSPGKLVIPEFNQYSSTVEVKDPSPPPKVEKRKTEEWVTQVVTQEEVRSEPPLQANRLSADKMQFLHKEDTEPTVKKLDGHSPGRLVIPQYNRQSWTIEDKEPSPPPKVEKCQPEEWVTQIVTQEEVRSEPPLQTSKLSADKMHFLNKEDTEPVKKLDGYSPGKLVIPEFNQYSSTVEVKDPSPPPKVEKRKTEEWVTQVVTQEEVRSEPPLQANRLSADKMQFLHKEDTEPTVKKLDGHSPGRLVIPQYNRQSWTIEDKEPSPPPKVEKRQPEEWVTQIVTQEEVRSEPPLQTSKLSADKMQFLHKEDTEPTVKKLDGHSPGRLVIPQYNRQSWTIEDKEPSPPPKVEKRQPEEWVTQVVTQEEVRSEPPLQANRLSEDKMQFLHKEDTEPSVQKLNGHSPGRLVIPQYNRQSWTIEDKEPSPSPKVEKRQPEEWVTQIVTQEEVRSEPPLQTSKLSADKMHFLNKKDTEPVKKLDGYSPGKLVIPEFNQYSSTVEVKDPSPPPKVEKRKTEEWVTQVVTQEEVRSEPPLQANRLSADKMQFLHKEDTEPTVKKLDGHSPGRLVIPQYNRQSWTIEDKEPSPPPKVEKRQPEEWVTQIVTQEEVRSEPPLQTSKLSADKMHFLNKEETEPVKKLDGYSPGKLVIPEFNQYSSTVEVKDPSPPPKVEKRKTEEWVTQVVTQGEVRSEPPLQANRLSADKMQFLHKEDTEPTVKKLDGHSPGRLVIPQYNRQSWTIEDKEPSPPPKVEKRQPETEEWVTQVVTQEEVRSEPPLQANRLSADKMQFLHKEDTEPTVKKLDGHSPGRLVIPQYNRQSWTIEDKEPSPPPKVEKCQPEEWVTQIVTQEEVRSEPPLQTSKLSADKMHFLNKEDTEPVKKLDGYSPGKLVIPEFNQYSSTVEVKDPSPPPKVEKRKTEEWVTQVVTQEEVRSEPPLQANRLSADKMQFLHKEDTEPTVKKLDGHSPGRLVIPQYNRQSWTIEDKEPSPPPKVEKRQPEEWVTQIVTQEEVRSEPPLQTSKLSADKMQFLHKEDTEPTVKKLDGHSPGRLVIPQYNRQSWTIEDKEPSPPPKVEKRQPEEWVTQVVTQEEVRSEPPLQANRLSEDKMQFLHKEDTEPSVQKLDGHSPGRLVIPQYNRQSWTIEDKEPSPSPKVEKRQPEEWVTQIVTQEEVRSEPPLQTSKLSADKMHFLNKKDTEPVKKLDGYSPGKLVIPEFNQYSSTVEVKDPSPPPKVEKRKTEEWVTQVVTQEEVRSEPPLQANRLSADKMQFLHKEDTEPTVKKLDGHSPGRLVIPQYNRQSWTIEDKEPSPPPKVEKRQPEEWVTQIVTQEEVRSEPPLQTSKLSADKMHFLNKEETERLKNWMYSSTVEVKDPSPPPKVEKRKTEEWVTQVVTQGEVRSEPPLQANRLSADKMQFLHKEDTEPTVKKLDGHSPGRLVIPQYNRQSWTIEDKEPSPPPKVEKRQPEEWVTQIVTQEEVRSEPPLQTSKLSADKMHFLNKEDTEPVKKLDGYSPGKLVIPEFNQYSSTVEVKDPSPPPKVEKRKTEEWVTQVVTQGEVRSEPPLQANRLSADKMQFLHKEDTEPTVKKLDGHSPGRLVIPQYNRQSWTIEDKEPSPPPKVEKCQPEEWVTQIVTQEEVRSEPPLQTSKLSADKMHFLNKEDTEPVKKLDGYSPGKLVIPEFNQYSSTVEVKDPSPPPKVEKRKTEEWVTQVVTQEEVRSEPPLQANRLSADKMQFLHKEDTEPTVKKLDGHSPGRLVIPQYNRQSWTIEDKEPSPPPKVEKRQPEEWVTQIVTQEEVRSEPPLQTSKLSADKMHFLNKEDTEPVKKLDGYSPGKLVIPEFNQYSSTVEVKDPSPPPKVEKRKTEEWVTQVVTQEEVRSEPPLQANRLSADKMQFLHKEDTEPTVKKLDGHSPGRLVIPQYNRQSWTIEDKEPSPPPKVEKCQPEEWVTQIVTQEEVRSEPPLQTSKLSADKMHFLNKEDTEPVKKLDGYSPGKLVIPEFNQYSSTVEVKDPSPPPKVEKRKTEEWVTQVVTQEEVRSEPPLQANRLSADKMQFLHKEDTEPTVKKLDGHSPGRLVIPQYNRQSWTIEDKEPSPPPKVEKRQPEEWVTQVVTQEEVRSEPPLQANRLSADKMQFLHKEDTEPTVKKLDGHSPGRLVIPQYNRQSWTIEDKEPSPPPKVEKRQPEEWVTQIVTQEEVRSEPPLQTSKLSADKMHFLNKEDTEPVKKLDGYSPGKLVIPEFNQYSSTVEVKDPSPPPKVEKRKTEEWVTQVVTQEEVRSEPPLQANRLSADKMQFLHKEDTEPTVKKLDGHSPGRLVIPQYNRQSWTIEDKEPSPPPKVEKRQPEEWVTQIVTQEEVRSEPPLQTSKLSADKMHFLNKEETEPVKKLDGYSPGKLVIPEFNQYSSTVEVKDPSPPPKVEKRKTEEWVTQVVTQGEVRSEPPLQANRLSADKMQFLHKEDTEPTVKKLDGHSPGRLVIPQYNRQSWTIEDKEPSPPPKVEKRQPEEWVTQIVTQEEVRSEPPLQANRLSADKMQFLHKEDTEPTVKKLDGHSPGRLVIPQYNRQSWTIEDKEPSPPPKVEKRQPEEWVTQIVTQEEVRSEPPLQTSKLSADKMHFLNKEDTEPVKKLDGYSPGKLVIPEFNQYSSTVEVKDPSPPPKVEKRKTEEWEEVRSEPPLQANRLSADKMQFLHKEDTEPTVKKLDGHSPGRLVIPQYNRQSWTIEDKEPSPPPKVEKRQPEEWVTQIVTQEEVRSEPPLQTSKLSADKMHFLNKEDTEPTVKNWMYSSTIEDKDPSPPPKVEKRKTEEWVTQVVTQEEVRSEPPLQANRLSADKMQFLHKEDTEPTVKKLDGHSPGRLVIPQYNRQSWTIEDKEPSPPPKVEKRQPEEWVTQIVTQEEVRSEPPLQTSKLSADKMHFLNKEDTEPVKKLDRYSPGKLVIPEFNQYSSTIEVKDPSPPPKVEKQKLKSG</sequence>
<feature type="compositionally biased region" description="Basic and acidic residues" evidence="1">
    <location>
        <begin position="4016"/>
        <end position="4030"/>
    </location>
</feature>
<feature type="region of interest" description="Disordered" evidence="1">
    <location>
        <begin position="403"/>
        <end position="434"/>
    </location>
</feature>
<feature type="region of interest" description="Disordered" evidence="1">
    <location>
        <begin position="1443"/>
        <end position="1485"/>
    </location>
</feature>
<evidence type="ECO:0000313" key="2">
    <source>
        <dbReference type="EMBL" id="KAJ7386488.1"/>
    </source>
</evidence>
<feature type="region of interest" description="Disordered" evidence="1">
    <location>
        <begin position="3819"/>
        <end position="3863"/>
    </location>
</feature>
<feature type="compositionally biased region" description="Basic and acidic residues" evidence="1">
    <location>
        <begin position="2162"/>
        <end position="2174"/>
    </location>
</feature>
<feature type="compositionally biased region" description="Basic and acidic residues" evidence="1">
    <location>
        <begin position="4120"/>
        <end position="4134"/>
    </location>
</feature>
<feature type="compositionally biased region" description="Basic and acidic residues" evidence="1">
    <location>
        <begin position="3529"/>
        <end position="3545"/>
    </location>
</feature>
<feature type="compositionally biased region" description="Basic and acidic residues" evidence="1">
    <location>
        <begin position="1949"/>
        <end position="1965"/>
    </location>
</feature>
<feature type="region of interest" description="Disordered" evidence="1">
    <location>
        <begin position="3501"/>
        <end position="3545"/>
    </location>
</feature>
<feature type="region of interest" description="Disordered" evidence="1">
    <location>
        <begin position="1623"/>
        <end position="1646"/>
    </location>
</feature>
<feature type="region of interest" description="Disordered" evidence="1">
    <location>
        <begin position="2162"/>
        <end position="2204"/>
    </location>
</feature>
<feature type="compositionally biased region" description="Basic and acidic residues" evidence="1">
    <location>
        <begin position="3421"/>
        <end position="3433"/>
    </location>
</feature>
<feature type="compositionally biased region" description="Basic and acidic residues" evidence="1">
    <location>
        <begin position="3449"/>
        <end position="3466"/>
    </location>
</feature>
<feature type="compositionally biased region" description="Basic and acidic residues" evidence="1">
    <location>
        <begin position="3927"/>
        <end position="3944"/>
    </location>
</feature>
<comment type="caution">
    <text evidence="2">The sequence shown here is derived from an EMBL/GenBank/DDBJ whole genome shotgun (WGS) entry which is preliminary data.</text>
</comment>
<feature type="compositionally biased region" description="Basic and acidic residues" evidence="1">
    <location>
        <begin position="4197"/>
        <end position="4209"/>
    </location>
</feature>
<feature type="compositionally biased region" description="Basic and acidic residues" evidence="1">
    <location>
        <begin position="2349"/>
        <end position="2365"/>
    </location>
</feature>
<protein>
    <submittedName>
        <fullName evidence="2">Uncharacterized protein</fullName>
    </submittedName>
</protein>
<feature type="compositionally biased region" description="Basic and acidic residues" evidence="1">
    <location>
        <begin position="4145"/>
        <end position="4162"/>
    </location>
</feature>
<keyword evidence="3" id="KW-1185">Reference proteome</keyword>
<feature type="compositionally biased region" description="Basic and acidic residues" evidence="1">
    <location>
        <begin position="3660"/>
        <end position="3672"/>
    </location>
</feature>
<feature type="region of interest" description="Disordered" evidence="1">
    <location>
        <begin position="212"/>
        <end position="236"/>
    </location>
</feature>
<feature type="compositionally biased region" description="Basic and acidic residues" evidence="1">
    <location>
        <begin position="2785"/>
        <end position="2797"/>
    </location>
</feature>
<feature type="compositionally biased region" description="Basic and acidic residues" evidence="1">
    <location>
        <begin position="124"/>
        <end position="137"/>
    </location>
</feature>